<dbReference type="InterPro" id="IPR052578">
    <property type="entry name" value="PI_Transfer_CRAL-TRIO"/>
</dbReference>
<dbReference type="RefSeq" id="XP_044563745.1">
    <property type="nucleotide sequence ID" value="XM_044705261.1"/>
</dbReference>
<name>A0A6A5BWL5_NAEFO</name>
<dbReference type="PANTHER" id="PTHR45824:SF29">
    <property type="entry name" value="GH16843P"/>
    <property type="match status" value="1"/>
</dbReference>
<dbReference type="Pfam" id="PF03765">
    <property type="entry name" value="CRAL_TRIO_N"/>
    <property type="match status" value="1"/>
</dbReference>
<dbReference type="EMBL" id="VFQX01000028">
    <property type="protein sequence ID" value="KAF0979032.1"/>
    <property type="molecule type" value="Genomic_DNA"/>
</dbReference>
<dbReference type="SMART" id="SM00516">
    <property type="entry name" value="SEC14"/>
    <property type="match status" value="1"/>
</dbReference>
<dbReference type="VEuPathDB" id="AmoebaDB:FDP41_002102"/>
<dbReference type="Gene3D" id="3.40.525.10">
    <property type="entry name" value="CRAL-TRIO lipid binding domain"/>
    <property type="match status" value="1"/>
</dbReference>
<feature type="compositionally biased region" description="Polar residues" evidence="1">
    <location>
        <begin position="1"/>
        <end position="21"/>
    </location>
</feature>
<dbReference type="Pfam" id="PF00650">
    <property type="entry name" value="CRAL_TRIO"/>
    <property type="match status" value="1"/>
</dbReference>
<proteinExistence type="predicted"/>
<sequence length="367" mass="42630">MSTATATTFEEQPSTSTTSVLMNPEGTEENLVVNDDENIDVEEAVREEFATSLSVNSLNQLQTQSHQLTDVQQGILEKFKEMVNAERSKMTKLQIYYCFHDEPKTMIRYLKARDWDLNNSFKLLKSSLTWIESPYKPYHLSAKQLWYEASAAKIYIRGFDKANRPIVYLHAGRDLTKDPVVGLYLLVYTLIAATYRVVGEDDDDNRCQQITWVCDFRDYTTKSAPPLSVCKQAVEILGSHFPERLGLCLMVHAPKVFHWFYKIISPFIPPVTKQKIQFCKGTKHAELRAFMEPFIDVSQLDKSYGGDKDIIYNHEEQWREEMEWDKKRIIKMKEHGALSEQEADQLLNEPVVNSMDKHVKLFKNRKH</sequence>
<dbReference type="InterPro" id="IPR011074">
    <property type="entry name" value="CRAL/TRIO_N_dom"/>
</dbReference>
<dbReference type="PROSITE" id="PS50191">
    <property type="entry name" value="CRAL_TRIO"/>
    <property type="match status" value="1"/>
</dbReference>
<accession>A0A6A5BWL5</accession>
<dbReference type="InterPro" id="IPR001251">
    <property type="entry name" value="CRAL-TRIO_dom"/>
</dbReference>
<dbReference type="VEuPathDB" id="AmoebaDB:NF0079440"/>
<feature type="domain" description="CRAL-TRIO" evidence="2">
    <location>
        <begin position="142"/>
        <end position="312"/>
    </location>
</feature>
<dbReference type="VEuPathDB" id="AmoebaDB:NfTy_034380"/>
<dbReference type="OrthoDB" id="75724at2759"/>
<organism evidence="3 4">
    <name type="scientific">Naegleria fowleri</name>
    <name type="common">Brain eating amoeba</name>
    <dbReference type="NCBI Taxonomy" id="5763"/>
    <lineage>
        <taxon>Eukaryota</taxon>
        <taxon>Discoba</taxon>
        <taxon>Heterolobosea</taxon>
        <taxon>Tetramitia</taxon>
        <taxon>Eutetramitia</taxon>
        <taxon>Vahlkampfiidae</taxon>
        <taxon>Naegleria</taxon>
    </lineage>
</organism>
<dbReference type="GO" id="GO:0008526">
    <property type="term" value="F:phosphatidylinositol transfer activity"/>
    <property type="evidence" value="ECO:0007669"/>
    <property type="project" value="TreeGrafter"/>
</dbReference>
<dbReference type="GeneID" id="68109320"/>
<dbReference type="InterPro" id="IPR036273">
    <property type="entry name" value="CRAL/TRIO_N_dom_sf"/>
</dbReference>
<dbReference type="CDD" id="cd00170">
    <property type="entry name" value="SEC14"/>
    <property type="match status" value="1"/>
</dbReference>
<dbReference type="OMA" id="WREEMEW"/>
<gene>
    <name evidence="3" type="ORF">FDP41_002102</name>
</gene>
<dbReference type="Proteomes" id="UP000444721">
    <property type="component" value="Unassembled WGS sequence"/>
</dbReference>
<evidence type="ECO:0000256" key="1">
    <source>
        <dbReference type="SAM" id="MobiDB-lite"/>
    </source>
</evidence>
<dbReference type="PANTHER" id="PTHR45824">
    <property type="entry name" value="GH16843P"/>
    <property type="match status" value="1"/>
</dbReference>
<dbReference type="AlphaFoldDB" id="A0A6A5BWL5"/>
<dbReference type="SUPFAM" id="SSF46938">
    <property type="entry name" value="CRAL/TRIO N-terminal domain"/>
    <property type="match status" value="1"/>
</dbReference>
<evidence type="ECO:0000313" key="4">
    <source>
        <dbReference type="Proteomes" id="UP000444721"/>
    </source>
</evidence>
<evidence type="ECO:0000259" key="2">
    <source>
        <dbReference type="PROSITE" id="PS50191"/>
    </source>
</evidence>
<comment type="caution">
    <text evidence="3">The sequence shown here is derived from an EMBL/GenBank/DDBJ whole genome shotgun (WGS) entry which is preliminary data.</text>
</comment>
<feature type="region of interest" description="Disordered" evidence="1">
    <location>
        <begin position="1"/>
        <end position="26"/>
    </location>
</feature>
<dbReference type="SUPFAM" id="SSF52087">
    <property type="entry name" value="CRAL/TRIO domain"/>
    <property type="match status" value="1"/>
</dbReference>
<dbReference type="SMART" id="SM01100">
    <property type="entry name" value="CRAL_TRIO_N"/>
    <property type="match status" value="1"/>
</dbReference>
<keyword evidence="4" id="KW-1185">Reference proteome</keyword>
<dbReference type="InterPro" id="IPR036865">
    <property type="entry name" value="CRAL-TRIO_dom_sf"/>
</dbReference>
<protein>
    <recommendedName>
        <fullName evidence="2">CRAL-TRIO domain-containing protein</fullName>
    </recommendedName>
</protein>
<reference evidence="3 4" key="1">
    <citation type="journal article" date="2019" name="Sci. Rep.">
        <title>Nanopore sequencing improves the draft genome of the human pathogenic amoeba Naegleria fowleri.</title>
        <authorList>
            <person name="Liechti N."/>
            <person name="Schurch N."/>
            <person name="Bruggmann R."/>
            <person name="Wittwer M."/>
        </authorList>
    </citation>
    <scope>NUCLEOTIDE SEQUENCE [LARGE SCALE GENOMIC DNA]</scope>
    <source>
        <strain evidence="3 4">ATCC 30894</strain>
    </source>
</reference>
<evidence type="ECO:0000313" key="3">
    <source>
        <dbReference type="EMBL" id="KAF0979032.1"/>
    </source>
</evidence>